<dbReference type="PANTHER" id="PTHR38600:SF1">
    <property type="entry name" value="TRANSCRIPTIONAL REGULATORY PROTEIN"/>
    <property type="match status" value="1"/>
</dbReference>
<dbReference type="SUPFAM" id="SSF46785">
    <property type="entry name" value="Winged helix' DNA-binding domain"/>
    <property type="match status" value="1"/>
</dbReference>
<name>M0EJV1_9EURY</name>
<protein>
    <submittedName>
        <fullName evidence="1">DNA-binding protein</fullName>
    </submittedName>
</protein>
<dbReference type="InterPro" id="IPR011991">
    <property type="entry name" value="ArsR-like_HTH"/>
</dbReference>
<dbReference type="InterPro" id="IPR036388">
    <property type="entry name" value="WH-like_DNA-bd_sf"/>
</dbReference>
<dbReference type="Proteomes" id="UP000011526">
    <property type="component" value="Unassembled WGS sequence"/>
</dbReference>
<dbReference type="EMBL" id="AOJM01000058">
    <property type="protein sequence ID" value="ELZ48041.1"/>
    <property type="molecule type" value="Genomic_DNA"/>
</dbReference>
<reference evidence="1 2" key="1">
    <citation type="journal article" date="2014" name="PLoS Genet.">
        <title>Phylogenetically driven sequencing of extremely halophilic archaea reveals strategies for static and dynamic osmo-response.</title>
        <authorList>
            <person name="Becker E.A."/>
            <person name="Seitzer P.M."/>
            <person name="Tritt A."/>
            <person name="Larsen D."/>
            <person name="Krusor M."/>
            <person name="Yao A.I."/>
            <person name="Wu D."/>
            <person name="Madern D."/>
            <person name="Eisen J.A."/>
            <person name="Darling A.E."/>
            <person name="Facciotti M.T."/>
        </authorList>
    </citation>
    <scope>NUCLEOTIDE SEQUENCE [LARGE SCALE GENOMIC DNA]</scope>
    <source>
        <strain evidence="1 2">JCM 9100</strain>
    </source>
</reference>
<dbReference type="PANTHER" id="PTHR38600">
    <property type="entry name" value="TRANSCRIPTIONAL REGULATORY PROTEIN"/>
    <property type="match status" value="1"/>
</dbReference>
<organism evidence="1 2">
    <name type="scientific">Halorubrum distributum JCM 9100</name>
    <dbReference type="NCBI Taxonomy" id="1227467"/>
    <lineage>
        <taxon>Archaea</taxon>
        <taxon>Methanobacteriati</taxon>
        <taxon>Methanobacteriota</taxon>
        <taxon>Stenosarchaea group</taxon>
        <taxon>Halobacteria</taxon>
        <taxon>Halobacteriales</taxon>
        <taxon>Haloferacaceae</taxon>
        <taxon>Halorubrum</taxon>
        <taxon>Halorubrum distributum group</taxon>
    </lineage>
</organism>
<dbReference type="Pfam" id="PF12840">
    <property type="entry name" value="HTH_20"/>
    <property type="match status" value="1"/>
</dbReference>
<dbReference type="CDD" id="cd00090">
    <property type="entry name" value="HTH_ARSR"/>
    <property type="match status" value="1"/>
</dbReference>
<keyword evidence="1" id="KW-0238">DNA-binding</keyword>
<evidence type="ECO:0000313" key="1">
    <source>
        <dbReference type="EMBL" id="ELZ48041.1"/>
    </source>
</evidence>
<dbReference type="PATRIC" id="fig|1227467.4.peg.1964"/>
<keyword evidence="2" id="KW-1185">Reference proteome</keyword>
<dbReference type="GO" id="GO:0003700">
    <property type="term" value="F:DNA-binding transcription factor activity"/>
    <property type="evidence" value="ECO:0007669"/>
    <property type="project" value="InterPro"/>
</dbReference>
<dbReference type="GO" id="GO:0003677">
    <property type="term" value="F:DNA binding"/>
    <property type="evidence" value="ECO:0007669"/>
    <property type="project" value="UniProtKB-KW"/>
</dbReference>
<proteinExistence type="predicted"/>
<dbReference type="RefSeq" id="WP_004598089.1">
    <property type="nucleotide sequence ID" value="NZ_AOJM01000058.1"/>
</dbReference>
<gene>
    <name evidence="1" type="ORF">C465_10037</name>
</gene>
<comment type="caution">
    <text evidence="1">The sequence shown here is derived from an EMBL/GenBank/DDBJ whole genome shotgun (WGS) entry which is preliminary data.</text>
</comment>
<dbReference type="AlphaFoldDB" id="M0EJV1"/>
<accession>M0EJV1</accession>
<evidence type="ECO:0000313" key="2">
    <source>
        <dbReference type="Proteomes" id="UP000011526"/>
    </source>
</evidence>
<dbReference type="InterPro" id="IPR036390">
    <property type="entry name" value="WH_DNA-bd_sf"/>
</dbReference>
<dbReference type="Gene3D" id="1.10.10.10">
    <property type="entry name" value="Winged helix-like DNA-binding domain superfamily/Winged helix DNA-binding domain"/>
    <property type="match status" value="1"/>
</dbReference>
<sequence length="91" mass="10507">MEPVLWQVLAGTRGGPNRARLLRALDERPRNANRLAKDLDLAYKTVRHHLDVLEENGVIESTDQNYGAVYLPTDRTRTHWDTVEEIIDQLE</sequence>